<dbReference type="AlphaFoldDB" id="A0A8H3YCY6"/>
<organism evidence="1 2">
    <name type="scientific">Naganishia liquefaciens</name>
    <dbReference type="NCBI Taxonomy" id="104408"/>
    <lineage>
        <taxon>Eukaryota</taxon>
        <taxon>Fungi</taxon>
        <taxon>Dikarya</taxon>
        <taxon>Basidiomycota</taxon>
        <taxon>Agaricomycotina</taxon>
        <taxon>Tremellomycetes</taxon>
        <taxon>Filobasidiales</taxon>
        <taxon>Filobasidiaceae</taxon>
        <taxon>Naganishia</taxon>
    </lineage>
</organism>
<reference evidence="1" key="1">
    <citation type="submission" date="2020-07" db="EMBL/GenBank/DDBJ databases">
        <title>Draft Genome Sequence of a Deep-Sea Yeast, Naganishia (Cryptococcus) liquefaciens strain N6.</title>
        <authorList>
            <person name="Han Y.W."/>
            <person name="Kajitani R."/>
            <person name="Morimoto H."/>
            <person name="Parhat M."/>
            <person name="Tsubouchi H."/>
            <person name="Bakenova O."/>
            <person name="Ogata M."/>
            <person name="Argunhan B."/>
            <person name="Aoki R."/>
            <person name="Kajiwara S."/>
            <person name="Itoh T."/>
            <person name="Iwasaki H."/>
        </authorList>
    </citation>
    <scope>NUCLEOTIDE SEQUENCE</scope>
    <source>
        <strain evidence="1">N6</strain>
    </source>
</reference>
<evidence type="ECO:0000313" key="1">
    <source>
        <dbReference type="EMBL" id="GHJ83742.1"/>
    </source>
</evidence>
<proteinExistence type="predicted"/>
<keyword evidence="2" id="KW-1185">Reference proteome</keyword>
<name>A0A8H3YCY6_9TREE</name>
<comment type="caution">
    <text evidence="1">The sequence shown here is derived from an EMBL/GenBank/DDBJ whole genome shotgun (WGS) entry which is preliminary data.</text>
</comment>
<evidence type="ECO:0000313" key="2">
    <source>
        <dbReference type="Proteomes" id="UP000620104"/>
    </source>
</evidence>
<dbReference type="EMBL" id="BLZA01000002">
    <property type="protein sequence ID" value="GHJ83742.1"/>
    <property type="molecule type" value="Genomic_DNA"/>
</dbReference>
<dbReference type="Proteomes" id="UP000620104">
    <property type="component" value="Unassembled WGS sequence"/>
</dbReference>
<accession>A0A8H3YCY6</accession>
<sequence>MHAVPIQKGKFSEKWLATKKPGLINAAPTRETLVSVHSEHVTRNLLCLECLYTLLFEFCTLYNAARALDIHKKSSGPRMSYMVFGPKQRTRYTGLFVLPPENPADALPLERLHFEHSRLGLPFESSASHRMLAVGFLVWRRDAEQNECRHVWERVPGTRGSPMCQGDQSHLKSTCTTRAQNLQQDLSYGFLD</sequence>
<protein>
    <submittedName>
        <fullName evidence="1">Uncharacterized protein</fullName>
    </submittedName>
</protein>
<gene>
    <name evidence="1" type="ORF">NliqN6_0144</name>
</gene>